<proteinExistence type="predicted"/>
<evidence type="ECO:0000259" key="1">
    <source>
        <dbReference type="Pfam" id="PF00108"/>
    </source>
</evidence>
<dbReference type="Pfam" id="PF00108">
    <property type="entry name" value="Thiolase_N"/>
    <property type="match status" value="1"/>
</dbReference>
<dbReference type="PANTHER" id="PTHR42870">
    <property type="entry name" value="ACETYL-COA C-ACETYLTRANSFERASE"/>
    <property type="match status" value="1"/>
</dbReference>
<dbReference type="InterPro" id="IPR055140">
    <property type="entry name" value="Thiolase_C_2"/>
</dbReference>
<organism evidence="3 4">
    <name type="scientific">Actinomadura viridis</name>
    <dbReference type="NCBI Taxonomy" id="58110"/>
    <lineage>
        <taxon>Bacteria</taxon>
        <taxon>Bacillati</taxon>
        <taxon>Actinomycetota</taxon>
        <taxon>Actinomycetes</taxon>
        <taxon>Streptosporangiales</taxon>
        <taxon>Thermomonosporaceae</taxon>
        <taxon>Actinomadura</taxon>
    </lineage>
</organism>
<dbReference type="InterPro" id="IPR016039">
    <property type="entry name" value="Thiolase-like"/>
</dbReference>
<dbReference type="Gene3D" id="3.40.47.10">
    <property type="match status" value="1"/>
</dbReference>
<evidence type="ECO:0000313" key="4">
    <source>
        <dbReference type="Proteomes" id="UP000614047"/>
    </source>
</evidence>
<dbReference type="SUPFAM" id="SSF53901">
    <property type="entry name" value="Thiolase-like"/>
    <property type="match status" value="1"/>
</dbReference>
<feature type="domain" description="Thiolase N-terminal" evidence="1">
    <location>
        <begin position="10"/>
        <end position="224"/>
    </location>
</feature>
<dbReference type="GO" id="GO:0003985">
    <property type="term" value="F:acetyl-CoA C-acetyltransferase activity"/>
    <property type="evidence" value="ECO:0007669"/>
    <property type="project" value="UniProtKB-EC"/>
</dbReference>
<evidence type="ECO:0000313" key="3">
    <source>
        <dbReference type="EMBL" id="MBG6088693.1"/>
    </source>
</evidence>
<name>A0A931DHG6_9ACTN</name>
<dbReference type="PIRSF" id="PIRSF000429">
    <property type="entry name" value="Ac-CoA_Ac_transf"/>
    <property type="match status" value="1"/>
</dbReference>
<dbReference type="AlphaFoldDB" id="A0A931DHG6"/>
<dbReference type="Proteomes" id="UP000614047">
    <property type="component" value="Unassembled WGS sequence"/>
</dbReference>
<dbReference type="NCBIfam" id="NF004810">
    <property type="entry name" value="PRK06157.1"/>
    <property type="match status" value="1"/>
</dbReference>
<gene>
    <name evidence="3" type="ORF">IW256_002806</name>
</gene>
<dbReference type="InterPro" id="IPR020616">
    <property type="entry name" value="Thiolase_N"/>
</dbReference>
<protein>
    <submittedName>
        <fullName evidence="3">Acetyl-CoA C-acetyltransferase</fullName>
        <ecNumber evidence="3">2.3.1.9</ecNumber>
    </submittedName>
</protein>
<keyword evidence="3" id="KW-0012">Acyltransferase</keyword>
<keyword evidence="3" id="KW-0808">Transferase</keyword>
<sequence>MTTNRMVHDVAIVAMGCTPFRDHWNSSADDLLVDAVGECVGSVPGLSLEDVDAFWVGTQGTGLSGQVLARPLRLAGKPVTRVENYCATGSEAFRNAVFGVASGAYDVVMATGVEKLKDSSQSGLSATLPPADGTDVDWTAPAGFSLLAPAYQAAHGVGDRDMRAAMTRVAVKNHANGALNERAQFRRPVTAEAVERSPRIAGPLGVLDCSGVSDGAAAAVIVRAEDAHRYTDRPVYLRGMSFVAGSGAGLASGGYDFTTFPEVVTAARQAYAQAGVTDPAAQISLAEVHDCFTPTEVVLMEDLGFSERGKAWRDILDGRYDLGGALPVNTDGGLKSFGHPIGATGLRMMFECFTQLRGEAGERQVPDARLAVSQNLGGQPGSSVAFVAVLGREL</sequence>
<dbReference type="CDD" id="cd00829">
    <property type="entry name" value="SCP-x_thiolase"/>
    <property type="match status" value="1"/>
</dbReference>
<dbReference type="InterPro" id="IPR002155">
    <property type="entry name" value="Thiolase"/>
</dbReference>
<keyword evidence="4" id="KW-1185">Reference proteome</keyword>
<reference evidence="3" key="1">
    <citation type="submission" date="2020-11" db="EMBL/GenBank/DDBJ databases">
        <title>Sequencing the genomes of 1000 actinobacteria strains.</title>
        <authorList>
            <person name="Klenk H.-P."/>
        </authorList>
    </citation>
    <scope>NUCLEOTIDE SEQUENCE</scope>
    <source>
        <strain evidence="3">DSM 43175</strain>
    </source>
</reference>
<dbReference type="EMBL" id="JADOUA010000001">
    <property type="protein sequence ID" value="MBG6088693.1"/>
    <property type="molecule type" value="Genomic_DNA"/>
</dbReference>
<dbReference type="RefSeq" id="WP_197011384.1">
    <property type="nucleotide sequence ID" value="NZ_BAABES010000005.1"/>
</dbReference>
<evidence type="ECO:0000259" key="2">
    <source>
        <dbReference type="Pfam" id="PF22691"/>
    </source>
</evidence>
<accession>A0A931DHG6</accession>
<dbReference type="EC" id="2.3.1.9" evidence="3"/>
<dbReference type="Pfam" id="PF22691">
    <property type="entry name" value="Thiolase_C_1"/>
    <property type="match status" value="1"/>
</dbReference>
<feature type="domain" description="Thiolase C-terminal" evidence="2">
    <location>
        <begin position="256"/>
        <end position="386"/>
    </location>
</feature>
<dbReference type="PANTHER" id="PTHR42870:SF6">
    <property type="entry name" value="ACETYL-COA C-ACYLTRANSFERASE"/>
    <property type="match status" value="1"/>
</dbReference>
<comment type="caution">
    <text evidence="3">The sequence shown here is derived from an EMBL/GenBank/DDBJ whole genome shotgun (WGS) entry which is preliminary data.</text>
</comment>